<protein>
    <submittedName>
        <fullName evidence="2">Uncharacterized protein cd.3</fullName>
    </submittedName>
</protein>
<dbReference type="EMBL" id="HM563683">
    <property type="protein sequence ID" value="ADR32608.1"/>
    <property type="molecule type" value="Genomic_DNA"/>
</dbReference>
<dbReference type="GeneID" id="10021458"/>
<evidence type="ECO:0000313" key="3">
    <source>
        <dbReference type="Proteomes" id="UP000007430"/>
    </source>
</evidence>
<dbReference type="Pfam" id="PF24051">
    <property type="entry name" value="DUF7355"/>
    <property type="match status" value="1"/>
</dbReference>
<evidence type="ECO:0000259" key="1">
    <source>
        <dbReference type="Pfam" id="PF24051"/>
    </source>
</evidence>
<dbReference type="InterPro" id="IPR055779">
    <property type="entry name" value="DUF7355"/>
</dbReference>
<dbReference type="Proteomes" id="UP000007430">
    <property type="component" value="Segment"/>
</dbReference>
<proteinExistence type="predicted"/>
<name>E5FIZ7_9CAUD</name>
<organism evidence="2 3">
    <name type="scientific">Escherichia phage vB_EcoM_VR7</name>
    <dbReference type="NCBI Taxonomy" id="700939"/>
    <lineage>
        <taxon>Viruses</taxon>
        <taxon>Duplodnaviria</taxon>
        <taxon>Heunggongvirae</taxon>
        <taxon>Uroviricota</taxon>
        <taxon>Caudoviricetes</taxon>
        <taxon>Pantevenvirales</taxon>
        <taxon>Straboviridae</taxon>
        <taxon>Tevenvirinae</taxon>
        <taxon>Gaprivervirus</taxon>
        <taxon>Gaprivervirus vr7</taxon>
    </lineage>
</organism>
<dbReference type="KEGG" id="vg:10021458"/>
<gene>
    <name evidence="2" type="primary">cd.3</name>
    <name evidence="2" type="ORF">VR7_gp233</name>
</gene>
<keyword evidence="3" id="KW-1185">Reference proteome</keyword>
<sequence length="92" mass="10076">MFPTYSEIVKLVFSQIVSDYLYEIVDVSTELKVHGRLSAILEIMFPDAVDAITVQLHPGAAFAIVPFKIDGATLTVSCKVDFQNQTAIAEAI</sequence>
<evidence type="ECO:0000313" key="2">
    <source>
        <dbReference type="EMBL" id="ADR32608.1"/>
    </source>
</evidence>
<feature type="domain" description="DUF7355" evidence="1">
    <location>
        <begin position="1"/>
        <end position="91"/>
    </location>
</feature>
<accession>E5FIZ7</accession>
<reference evidence="2 3" key="1">
    <citation type="journal article" date="2010" name="Arch. Virol.">
        <title>Low-temperature T4-like coliphages vB_EcoM-VR5, vB_EcoM-VR7 and vB_EcoM-VR20.</title>
        <authorList>
            <person name="Kaliniene L."/>
            <person name="Klausa V."/>
            <person name="Truncaite L."/>
        </authorList>
    </citation>
    <scope>NUCLEOTIDE SEQUENCE [LARGE SCALE GENOMIC DNA]</scope>
    <source>
        <strain evidence="2">VR7</strain>
    </source>
</reference>
<dbReference type="RefSeq" id="YP_004063914.1">
    <property type="nucleotide sequence ID" value="NC_014792.1"/>
</dbReference>